<gene>
    <name evidence="2" type="ORF">NQ318_002948</name>
</gene>
<feature type="domain" description="HAT C-terminal dimerisation" evidence="1">
    <location>
        <begin position="84"/>
        <end position="146"/>
    </location>
</feature>
<dbReference type="GO" id="GO:0046983">
    <property type="term" value="F:protein dimerization activity"/>
    <property type="evidence" value="ECO:0007669"/>
    <property type="project" value="InterPro"/>
</dbReference>
<sequence>MPVTRETELVESCSTEKLVEFTDKRETTADWWREVGSRNAITVLLHHPVMIGCAKFAISRVAYFFPRGVSTFKVAQLANLAHLELCNEQAYPNMYRLLLIFCTIPVSTATPERTLSTLKHIKTYLRNSTSQNRLNGLAMMSIHRELPISENEIIDELAKSPKRLDFVT</sequence>
<name>A0AAV8X9E7_9CUCU</name>
<evidence type="ECO:0000259" key="1">
    <source>
        <dbReference type="Pfam" id="PF05699"/>
    </source>
</evidence>
<dbReference type="InterPro" id="IPR012337">
    <property type="entry name" value="RNaseH-like_sf"/>
</dbReference>
<dbReference type="Proteomes" id="UP001162162">
    <property type="component" value="Unassembled WGS sequence"/>
</dbReference>
<dbReference type="PANTHER" id="PTHR46289:SF14">
    <property type="entry name" value="DUF4371 DOMAIN-CONTAINING PROTEIN"/>
    <property type="match status" value="1"/>
</dbReference>
<dbReference type="SUPFAM" id="SSF53098">
    <property type="entry name" value="Ribonuclease H-like"/>
    <property type="match status" value="1"/>
</dbReference>
<evidence type="ECO:0000313" key="2">
    <source>
        <dbReference type="EMBL" id="KAJ8934604.1"/>
    </source>
</evidence>
<reference evidence="2" key="1">
    <citation type="journal article" date="2023" name="Insect Mol. Biol.">
        <title>Genome sequencing provides insights into the evolution of gene families encoding plant cell wall-degrading enzymes in longhorned beetles.</title>
        <authorList>
            <person name="Shin N.R."/>
            <person name="Okamura Y."/>
            <person name="Kirsch R."/>
            <person name="Pauchet Y."/>
        </authorList>
    </citation>
    <scope>NUCLEOTIDE SEQUENCE</scope>
    <source>
        <strain evidence="2">AMC_N1</strain>
    </source>
</reference>
<dbReference type="EMBL" id="JAPWTK010001013">
    <property type="protein sequence ID" value="KAJ8934604.1"/>
    <property type="molecule type" value="Genomic_DNA"/>
</dbReference>
<dbReference type="InterPro" id="IPR052958">
    <property type="entry name" value="IFN-induced_PKR_regulator"/>
</dbReference>
<accession>A0AAV8X9E7</accession>
<comment type="caution">
    <text evidence="2">The sequence shown here is derived from an EMBL/GenBank/DDBJ whole genome shotgun (WGS) entry which is preliminary data.</text>
</comment>
<evidence type="ECO:0000313" key="3">
    <source>
        <dbReference type="Proteomes" id="UP001162162"/>
    </source>
</evidence>
<protein>
    <recommendedName>
        <fullName evidence="1">HAT C-terminal dimerisation domain-containing protein</fullName>
    </recommendedName>
</protein>
<dbReference type="InterPro" id="IPR008906">
    <property type="entry name" value="HATC_C_dom"/>
</dbReference>
<proteinExistence type="predicted"/>
<dbReference type="PANTHER" id="PTHR46289">
    <property type="entry name" value="52 KDA REPRESSOR OF THE INHIBITOR OF THE PROTEIN KINASE-LIKE PROTEIN-RELATED"/>
    <property type="match status" value="1"/>
</dbReference>
<dbReference type="AlphaFoldDB" id="A0AAV8X9E7"/>
<organism evidence="2 3">
    <name type="scientific">Aromia moschata</name>
    <dbReference type="NCBI Taxonomy" id="1265417"/>
    <lineage>
        <taxon>Eukaryota</taxon>
        <taxon>Metazoa</taxon>
        <taxon>Ecdysozoa</taxon>
        <taxon>Arthropoda</taxon>
        <taxon>Hexapoda</taxon>
        <taxon>Insecta</taxon>
        <taxon>Pterygota</taxon>
        <taxon>Neoptera</taxon>
        <taxon>Endopterygota</taxon>
        <taxon>Coleoptera</taxon>
        <taxon>Polyphaga</taxon>
        <taxon>Cucujiformia</taxon>
        <taxon>Chrysomeloidea</taxon>
        <taxon>Cerambycidae</taxon>
        <taxon>Cerambycinae</taxon>
        <taxon>Callichromatini</taxon>
        <taxon>Aromia</taxon>
    </lineage>
</organism>
<keyword evidence="3" id="KW-1185">Reference proteome</keyword>
<dbReference type="Pfam" id="PF05699">
    <property type="entry name" value="Dimer_Tnp_hAT"/>
    <property type="match status" value="1"/>
</dbReference>